<dbReference type="InterPro" id="IPR042089">
    <property type="entry name" value="Peptidase_M13_dom_2"/>
</dbReference>
<dbReference type="GO" id="GO:0004222">
    <property type="term" value="F:metalloendopeptidase activity"/>
    <property type="evidence" value="ECO:0007669"/>
    <property type="project" value="InterPro"/>
</dbReference>
<name>A0A183G5R5_HELPZ</name>
<evidence type="ECO:0000313" key="2">
    <source>
        <dbReference type="WBParaSite" id="HPBE_0001699101-mRNA-1"/>
    </source>
</evidence>
<proteinExistence type="predicted"/>
<dbReference type="PANTHER" id="PTHR11733:SF133">
    <property type="entry name" value="PHOSPHATE-REGULATING NEUTRAL ENDOPEPTIDASE PHEX"/>
    <property type="match status" value="1"/>
</dbReference>
<dbReference type="InterPro" id="IPR024079">
    <property type="entry name" value="MetalloPept_cat_dom_sf"/>
</dbReference>
<dbReference type="GO" id="GO:0016485">
    <property type="term" value="P:protein processing"/>
    <property type="evidence" value="ECO:0007669"/>
    <property type="project" value="TreeGrafter"/>
</dbReference>
<dbReference type="InterPro" id="IPR000718">
    <property type="entry name" value="Peptidase_M13"/>
</dbReference>
<dbReference type="AlphaFoldDB" id="A0A183G5R5"/>
<dbReference type="PROSITE" id="PS51885">
    <property type="entry name" value="NEPRILYSIN"/>
    <property type="match status" value="1"/>
</dbReference>
<sequence>LVAVYISSAISECTTQRCVLTAARLLSKMDFSLDPCVDFYEYACGRWINNSVNLNYPSWNVLYETNMRAHDKLVHAMLKGGEYHTILRIWEVNCFLIVWHKTASSAWLSTLTSVVSVLMNEAKPNSLYPTHTSVHHIFCVSCHTSLLNQDAPFRCDMWCDQFAESRARSDSYYTTEQLTKNKQMPLRVKNALGRAEGGTPFWLQLPWLSISMICNTHFRQSAQKVSGYHAP</sequence>
<reference evidence="2" key="1">
    <citation type="submission" date="2019-09" db="UniProtKB">
        <authorList>
            <consortium name="WormBaseParasite"/>
        </authorList>
    </citation>
    <scope>IDENTIFICATION</scope>
</reference>
<dbReference type="PANTHER" id="PTHR11733">
    <property type="entry name" value="ZINC METALLOPROTEASE FAMILY M13 NEPRILYSIN-RELATED"/>
    <property type="match status" value="1"/>
</dbReference>
<evidence type="ECO:0000313" key="1">
    <source>
        <dbReference type="Proteomes" id="UP000050761"/>
    </source>
</evidence>
<dbReference type="Gene3D" id="1.10.1380.10">
    <property type="entry name" value="Neutral endopeptidase , domain2"/>
    <property type="match status" value="1"/>
</dbReference>
<keyword evidence="1" id="KW-1185">Reference proteome</keyword>
<dbReference type="Gene3D" id="3.40.390.10">
    <property type="entry name" value="Collagenase (Catalytic Domain)"/>
    <property type="match status" value="1"/>
</dbReference>
<dbReference type="SUPFAM" id="SSF55486">
    <property type="entry name" value="Metalloproteases ('zincins'), catalytic domain"/>
    <property type="match status" value="1"/>
</dbReference>
<accession>A0A183G5R5</accession>
<dbReference type="GO" id="GO:0005886">
    <property type="term" value="C:plasma membrane"/>
    <property type="evidence" value="ECO:0007669"/>
    <property type="project" value="TreeGrafter"/>
</dbReference>
<dbReference type="Proteomes" id="UP000050761">
    <property type="component" value="Unassembled WGS sequence"/>
</dbReference>
<dbReference type="WBParaSite" id="HPBE_0001699101-mRNA-1">
    <property type="protein sequence ID" value="HPBE_0001699101-mRNA-1"/>
    <property type="gene ID" value="HPBE_0001699101"/>
</dbReference>
<organism evidence="1 2">
    <name type="scientific">Heligmosomoides polygyrus</name>
    <name type="common">Parasitic roundworm</name>
    <dbReference type="NCBI Taxonomy" id="6339"/>
    <lineage>
        <taxon>Eukaryota</taxon>
        <taxon>Metazoa</taxon>
        <taxon>Ecdysozoa</taxon>
        <taxon>Nematoda</taxon>
        <taxon>Chromadorea</taxon>
        <taxon>Rhabditida</taxon>
        <taxon>Rhabditina</taxon>
        <taxon>Rhabditomorpha</taxon>
        <taxon>Strongyloidea</taxon>
        <taxon>Heligmosomidae</taxon>
        <taxon>Heligmosomoides</taxon>
    </lineage>
</organism>
<protein>
    <submittedName>
        <fullName evidence="2">Peptidase_M13_N domain-containing protein</fullName>
    </submittedName>
</protein>